<dbReference type="InterPro" id="IPR008727">
    <property type="entry name" value="PAAR_motif"/>
</dbReference>
<dbReference type="CDD" id="cd14744">
    <property type="entry name" value="PAAR_CT_2"/>
    <property type="match status" value="1"/>
</dbReference>
<proteinExistence type="predicted"/>
<dbReference type="EMBL" id="CP014578">
    <property type="protein sequence ID" value="ANB71644.1"/>
    <property type="molecule type" value="Genomic_DNA"/>
</dbReference>
<dbReference type="STRING" id="1804984.AYM40_04105"/>
<evidence type="ECO:0000313" key="1">
    <source>
        <dbReference type="EMBL" id="ANB71644.1"/>
    </source>
</evidence>
<evidence type="ECO:0000313" key="2">
    <source>
        <dbReference type="Proteomes" id="UP000076852"/>
    </source>
</evidence>
<dbReference type="Pfam" id="PF05488">
    <property type="entry name" value="PAAR_motif"/>
    <property type="match status" value="1"/>
</dbReference>
<dbReference type="AlphaFoldDB" id="A0A160FHU7"/>
<sequence length="96" mass="10455">MAQRFDILAGDTTTAGGTVCPKSRADMMDGRAVAYEGDPVWCPECETTGWILGVGERPPDHGPDGRKSALSWDWCVCECDPKPLLIASQKRSDIRT</sequence>
<protein>
    <recommendedName>
        <fullName evidence="3">PAAR domain-containing protein</fullName>
    </recommendedName>
</protein>
<keyword evidence="2" id="KW-1185">Reference proteome</keyword>
<dbReference type="KEGG" id="buz:AYM40_04105"/>
<dbReference type="OrthoDB" id="8594232at2"/>
<dbReference type="Proteomes" id="UP000076852">
    <property type="component" value="Chromosome 1"/>
</dbReference>
<reference evidence="1 2" key="1">
    <citation type="journal article" date="2016" name="Gene">
        <title>PacBio SMRT assembly of a complex multi-replicon genome reveals chlorocatechol degradative operon in a region of genome plasticity.</title>
        <authorList>
            <person name="Ricker N."/>
            <person name="Shen S.Y."/>
            <person name="Goordial J."/>
            <person name="Jin S."/>
            <person name="Fulthorpe R.R."/>
        </authorList>
    </citation>
    <scope>NUCLEOTIDE SEQUENCE [LARGE SCALE GENOMIC DNA]</scope>
    <source>
        <strain evidence="1 2">OLGA172</strain>
    </source>
</reference>
<evidence type="ECO:0008006" key="3">
    <source>
        <dbReference type="Google" id="ProtNLM"/>
    </source>
</evidence>
<accession>A0A160FHU7</accession>
<name>A0A160FHU7_9BURK</name>
<organism evidence="1 2">
    <name type="scientific">Paraburkholderia phytofirmans OLGA172</name>
    <dbReference type="NCBI Taxonomy" id="1417228"/>
    <lineage>
        <taxon>Bacteria</taxon>
        <taxon>Pseudomonadati</taxon>
        <taxon>Pseudomonadota</taxon>
        <taxon>Betaproteobacteria</taxon>
        <taxon>Burkholderiales</taxon>
        <taxon>Burkholderiaceae</taxon>
        <taxon>Paraburkholderia</taxon>
    </lineage>
</organism>
<gene>
    <name evidence="1" type="ORF">AYM40_04105</name>
</gene>